<dbReference type="InterPro" id="IPR036390">
    <property type="entry name" value="WH_DNA-bd_sf"/>
</dbReference>
<organism evidence="1 2">
    <name type="scientific">Rhodanobacter humi</name>
    <dbReference type="NCBI Taxonomy" id="1888173"/>
    <lineage>
        <taxon>Bacteria</taxon>
        <taxon>Pseudomonadati</taxon>
        <taxon>Pseudomonadota</taxon>
        <taxon>Gammaproteobacteria</taxon>
        <taxon>Lysobacterales</taxon>
        <taxon>Rhodanobacteraceae</taxon>
        <taxon>Rhodanobacter</taxon>
    </lineage>
</organism>
<sequence>MKTVTLGVSSRAASKRRLAAALAGQAQGEFITFATVELLWKVLTAKRWEILRAMTGQGELSIREVARRVERDVKSVHGDVTALIDAGVLERTAQGVCFPYDAVHVDFTLKAA</sequence>
<dbReference type="Proteomes" id="UP001562159">
    <property type="component" value="Unassembled WGS sequence"/>
</dbReference>
<name>A0ABV4AVF3_9GAMM</name>
<evidence type="ECO:0000313" key="2">
    <source>
        <dbReference type="Proteomes" id="UP001562159"/>
    </source>
</evidence>
<comment type="caution">
    <text evidence="1">The sequence shown here is derived from an EMBL/GenBank/DDBJ whole genome shotgun (WGS) entry which is preliminary data.</text>
</comment>
<protein>
    <submittedName>
        <fullName evidence="1">Transcriptional regulator</fullName>
    </submittedName>
</protein>
<gene>
    <name evidence="1" type="ORF">AB7878_15750</name>
</gene>
<proteinExistence type="predicted"/>
<dbReference type="Pfam" id="PF25212">
    <property type="entry name" value="HVO_A0114"/>
    <property type="match status" value="1"/>
</dbReference>
<accession>A0ABV4AVF3</accession>
<dbReference type="EMBL" id="JBGBPY010000001">
    <property type="protein sequence ID" value="MEY2183875.1"/>
    <property type="molecule type" value="Genomic_DNA"/>
</dbReference>
<dbReference type="SUPFAM" id="SSF46785">
    <property type="entry name" value="Winged helix' DNA-binding domain"/>
    <property type="match status" value="1"/>
</dbReference>
<keyword evidence="2" id="KW-1185">Reference proteome</keyword>
<reference evidence="1 2" key="1">
    <citation type="submission" date="2024-07" db="EMBL/GenBank/DDBJ databases">
        <title>Molecular mechanisms and environmental adaptations of flagellar loss and biofilm growth of Rhodanobacter under environmental stress.</title>
        <authorList>
            <person name="Chen M."/>
        </authorList>
    </citation>
    <scope>NUCLEOTIDE SEQUENCE [LARGE SCALE GENOMIC DNA]</scope>
    <source>
        <strain evidence="1 2">RS22</strain>
    </source>
</reference>
<evidence type="ECO:0000313" key="1">
    <source>
        <dbReference type="EMBL" id="MEY2183875.1"/>
    </source>
</evidence>